<dbReference type="EMBL" id="BA000012">
    <property type="protein sequence ID" value="BAB52578.1"/>
    <property type="molecule type" value="Genomic_DNA"/>
</dbReference>
<evidence type="ECO:0000256" key="6">
    <source>
        <dbReference type="ARBA" id="ARBA00023136"/>
    </source>
</evidence>
<dbReference type="InterPro" id="IPR003593">
    <property type="entry name" value="AAA+_ATPase"/>
</dbReference>
<dbReference type="SUPFAM" id="SSF50331">
    <property type="entry name" value="MOP-like"/>
    <property type="match status" value="1"/>
</dbReference>
<dbReference type="PANTHER" id="PTHR42781">
    <property type="entry name" value="SPERMIDINE/PUTRESCINE IMPORT ATP-BINDING PROTEIN POTA"/>
    <property type="match status" value="1"/>
</dbReference>
<dbReference type="AlphaFoldDB" id="Q989W6"/>
<dbReference type="Gene3D" id="2.40.50.100">
    <property type="match status" value="1"/>
</dbReference>
<dbReference type="GO" id="GO:0015697">
    <property type="term" value="P:quaternary ammonium group transport"/>
    <property type="evidence" value="ECO:0007669"/>
    <property type="project" value="UniProtKB-ARBA"/>
</dbReference>
<dbReference type="InterPro" id="IPR050093">
    <property type="entry name" value="ABC_SmlMolc_Importer"/>
</dbReference>
<dbReference type="InterPro" id="IPR013611">
    <property type="entry name" value="Transp-assoc_OB_typ2"/>
</dbReference>
<dbReference type="eggNOG" id="COG3842">
    <property type="taxonomic scope" value="Bacteria"/>
</dbReference>
<dbReference type="Pfam" id="PF08402">
    <property type="entry name" value="TOBE_2"/>
    <property type="match status" value="1"/>
</dbReference>
<evidence type="ECO:0000256" key="1">
    <source>
        <dbReference type="ARBA" id="ARBA00022448"/>
    </source>
</evidence>
<keyword evidence="1 7" id="KW-0813">Transport</keyword>
<comment type="similarity">
    <text evidence="7">Belongs to the ABC transporter superfamily. Spermidine/putrescine importer (TC 3.A.1.11.1) family.</text>
</comment>
<dbReference type="Gene3D" id="3.40.50.300">
    <property type="entry name" value="P-loop containing nucleotide triphosphate hydrolases"/>
    <property type="match status" value="1"/>
</dbReference>
<keyword evidence="2 7" id="KW-1003">Cell membrane</keyword>
<dbReference type="PROSITE" id="PS00211">
    <property type="entry name" value="ABC_TRANSPORTER_1"/>
    <property type="match status" value="1"/>
</dbReference>
<keyword evidence="5 7" id="KW-1278">Translocase</keyword>
<dbReference type="GO" id="GO:0043190">
    <property type="term" value="C:ATP-binding cassette (ABC) transporter complex"/>
    <property type="evidence" value="ECO:0007669"/>
    <property type="project" value="InterPro"/>
</dbReference>
<comment type="catalytic activity">
    <reaction evidence="7">
        <text>ATP + H2O + polyamine-[polyamine-binding protein]Side 1 = ADP + phosphate + polyamineSide 2 + [polyamine-binding protein]Side 1.</text>
        <dbReference type="EC" id="7.6.2.11"/>
    </reaction>
</comment>
<evidence type="ECO:0000256" key="4">
    <source>
        <dbReference type="ARBA" id="ARBA00022840"/>
    </source>
</evidence>
<dbReference type="EC" id="7.6.2.11" evidence="7"/>
<comment type="function">
    <text evidence="7">Part of the ABC transporter complex PotABCD involved in spermidine/putrescine import. Responsible for energy coupling to the transport system.</text>
</comment>
<keyword evidence="4 7" id="KW-0067">ATP-binding</keyword>
<name>Q989W6_RHILO</name>
<dbReference type="GO" id="GO:0015594">
    <property type="term" value="F:ABC-type putrescine transporter activity"/>
    <property type="evidence" value="ECO:0007669"/>
    <property type="project" value="InterPro"/>
</dbReference>
<dbReference type="PROSITE" id="PS50893">
    <property type="entry name" value="ABC_TRANSPORTER_2"/>
    <property type="match status" value="1"/>
</dbReference>
<comment type="subunit">
    <text evidence="7">The complex is composed of two ATP-binding proteins (PotA), two transmembrane proteins (PotB and PotC) and a solute-binding protein (PotD).</text>
</comment>
<dbReference type="SUPFAM" id="SSF52540">
    <property type="entry name" value="P-loop containing nucleoside triphosphate hydrolases"/>
    <property type="match status" value="1"/>
</dbReference>
<evidence type="ECO:0000313" key="10">
    <source>
        <dbReference type="Proteomes" id="UP000000552"/>
    </source>
</evidence>
<dbReference type="InterPro" id="IPR027417">
    <property type="entry name" value="P-loop_NTPase"/>
</dbReference>
<accession>Q989W6</accession>
<evidence type="ECO:0000313" key="9">
    <source>
        <dbReference type="EMBL" id="BAB52578.1"/>
    </source>
</evidence>
<dbReference type="InterPro" id="IPR005893">
    <property type="entry name" value="PotA-like"/>
</dbReference>
<dbReference type="GO" id="GO:0016887">
    <property type="term" value="F:ATP hydrolysis activity"/>
    <property type="evidence" value="ECO:0007669"/>
    <property type="project" value="InterPro"/>
</dbReference>
<reference evidence="9 10" key="1">
    <citation type="journal article" date="2000" name="DNA Res.">
        <title>Complete genome structure of the nitrogen-fixing symbiotic bacterium Mesorhizobium loti.</title>
        <authorList>
            <person name="Kaneko T."/>
            <person name="Nakamura Y."/>
            <person name="Sato S."/>
            <person name="Asamizu E."/>
            <person name="Kato T."/>
            <person name="Sasamoto S."/>
            <person name="Watanabe A."/>
            <person name="Idesawa K."/>
            <person name="Ishikawa A."/>
            <person name="Kawashima K."/>
            <person name="Kimura T."/>
            <person name="Kishida Y."/>
            <person name="Kiyokawa C."/>
            <person name="Kohara M."/>
            <person name="Matsumoto M."/>
            <person name="Matsuno A."/>
            <person name="Mochizuki Y."/>
            <person name="Nakayama S."/>
            <person name="Nakazaki N."/>
            <person name="Shimpo S."/>
            <person name="Sugimoto M."/>
            <person name="Takeuchi C."/>
            <person name="Yamada M."/>
            <person name="Tabata S."/>
        </authorList>
    </citation>
    <scope>NUCLEOTIDE SEQUENCE [LARGE SCALE GENOMIC DNA]</scope>
    <source>
        <strain evidence="10">LMG 29417 / CECT 9101 / MAFF 303099</strain>
    </source>
</reference>
<dbReference type="Pfam" id="PF00005">
    <property type="entry name" value="ABC_tran"/>
    <property type="match status" value="1"/>
</dbReference>
<organism evidence="9 10">
    <name type="scientific">Mesorhizobium japonicum (strain LMG 29417 / CECT 9101 / MAFF 303099)</name>
    <name type="common">Mesorhizobium loti (strain MAFF 303099)</name>
    <dbReference type="NCBI Taxonomy" id="266835"/>
    <lineage>
        <taxon>Bacteria</taxon>
        <taxon>Pseudomonadati</taxon>
        <taxon>Pseudomonadota</taxon>
        <taxon>Alphaproteobacteria</taxon>
        <taxon>Hyphomicrobiales</taxon>
        <taxon>Phyllobacteriaceae</taxon>
        <taxon>Mesorhizobium</taxon>
    </lineage>
</organism>
<gene>
    <name evidence="7" type="primary">potA</name>
    <name evidence="9" type="ordered locus">mll6255</name>
</gene>
<dbReference type="InterPro" id="IPR003439">
    <property type="entry name" value="ABC_transporter-like_ATP-bd"/>
</dbReference>
<proteinExistence type="inferred from homology"/>
<sequence>MIKGESLQLRRVCKQYGDYHAIKDVSVQIEAGEFVSFLGPSGSGKTTTLMMIAGFETPTSGEIIVGDRAITSLPVHRRNIGVVFQNYALFPHLSVFENVAFALKMRAVARDEISRGVAEALNLVQLSGYETRMPHELSGGQQQRVALARSLVFRPGVILMDEPLGALDKQLREHMQVELKRLQRSLGTTVIFVTHDQSEALTMSDRIVVMNEGRIAQVGTPEEIYEAPSSRFVASFIGESNFLQATIIEASKNGPLLDVHGLRVRATWAQGKRPKGSAGTLMVRPEKIIPLGSSGKADNEFEGVVQEAIYWGNIIKYRVHLREAKSVSLTVALPYHSSSPKFQLNETIRVGWDARDSRLLVDESERQAGNAPEPELLIGQGIERVVS</sequence>
<dbReference type="InterPro" id="IPR017879">
    <property type="entry name" value="PotA_ATP-bd"/>
</dbReference>
<keyword evidence="3 7" id="KW-0547">Nucleotide-binding</keyword>
<evidence type="ECO:0000259" key="8">
    <source>
        <dbReference type="PROSITE" id="PS50893"/>
    </source>
</evidence>
<dbReference type="KEGG" id="mlo:mll6255"/>
<feature type="domain" description="ABC transporter" evidence="8">
    <location>
        <begin position="7"/>
        <end position="237"/>
    </location>
</feature>
<evidence type="ECO:0000256" key="5">
    <source>
        <dbReference type="ARBA" id="ARBA00022967"/>
    </source>
</evidence>
<dbReference type="InterPro" id="IPR017871">
    <property type="entry name" value="ABC_transporter-like_CS"/>
</dbReference>
<dbReference type="FunFam" id="3.40.50.300:FF:000425">
    <property type="entry name" value="Probable ABC transporter, ATP-binding subunit"/>
    <property type="match status" value="1"/>
</dbReference>
<dbReference type="PATRIC" id="fig|266835.9.peg.4971"/>
<dbReference type="PANTHER" id="PTHR42781:SF4">
    <property type="entry name" value="SPERMIDINE_PUTRESCINE IMPORT ATP-BINDING PROTEIN POTA"/>
    <property type="match status" value="1"/>
</dbReference>
<dbReference type="HOGENOM" id="CLU_000604_1_1_5"/>
<dbReference type="GO" id="GO:0005524">
    <property type="term" value="F:ATP binding"/>
    <property type="evidence" value="ECO:0007669"/>
    <property type="project" value="UniProtKB-KW"/>
</dbReference>
<protein>
    <recommendedName>
        <fullName evidence="7">Spermidine/putrescine import ATP-binding protein PotA</fullName>
        <ecNumber evidence="7">7.6.2.11</ecNumber>
    </recommendedName>
</protein>
<dbReference type="Proteomes" id="UP000000552">
    <property type="component" value="Chromosome"/>
</dbReference>
<evidence type="ECO:0000256" key="7">
    <source>
        <dbReference type="RuleBase" id="RU364083"/>
    </source>
</evidence>
<evidence type="ECO:0000256" key="3">
    <source>
        <dbReference type="ARBA" id="ARBA00022741"/>
    </source>
</evidence>
<dbReference type="NCBIfam" id="TIGR01187">
    <property type="entry name" value="potA"/>
    <property type="match status" value="1"/>
</dbReference>
<dbReference type="InterPro" id="IPR008995">
    <property type="entry name" value="Mo/tungstate-bd_C_term_dom"/>
</dbReference>
<evidence type="ECO:0000256" key="2">
    <source>
        <dbReference type="ARBA" id="ARBA00022475"/>
    </source>
</evidence>
<dbReference type="SMART" id="SM00382">
    <property type="entry name" value="AAA"/>
    <property type="match status" value="1"/>
</dbReference>
<keyword evidence="6 7" id="KW-0472">Membrane</keyword>
<dbReference type="CDD" id="cd03300">
    <property type="entry name" value="ABC_PotA_N"/>
    <property type="match status" value="1"/>
</dbReference>